<evidence type="ECO:0000313" key="2">
    <source>
        <dbReference type="Proteomes" id="UP001265762"/>
    </source>
</evidence>
<dbReference type="Proteomes" id="UP001265762">
    <property type="component" value="Segment"/>
</dbReference>
<dbReference type="EMBL" id="ON803509">
    <property type="protein sequence ID" value="UXX41844.1"/>
    <property type="molecule type" value="Genomic_DNA"/>
</dbReference>
<sequence>MKCAYVTLVMLGDEYVKGAVALAKSLIKSGTQNDLVCMVTHDVTQLDVLSNVFTKVVQVSYLYYKCGEMSTKRQQQLYTKWINFSFTKWRCFELTTYDRCVYLDADQVVVQNVDHLFLHEYAMCFNYNYNSLFKTFKNLHTINYEVQKFVLDNSDTLAFTGTLVYTPNLIIITTIVNLLNPFNTLLNAPVNKYNNGFDEIVLAQMFVSLKINVIQLSYMYVWNAGDYRNLNTHTTQPYIINFYGDQKPWFVSNFVYIDEYIWWFFYMLDVSKHKNHINNNKNQFSDNNNHDKNNNNNIC</sequence>
<protein>
    <submittedName>
        <fullName evidence="1">P13</fullName>
    </submittedName>
</protein>
<proteinExistence type="predicted"/>
<name>A0A977TNM4_9BBAC</name>
<evidence type="ECO:0000313" key="1">
    <source>
        <dbReference type="EMBL" id="UXX41844.1"/>
    </source>
</evidence>
<dbReference type="SUPFAM" id="SSF53448">
    <property type="entry name" value="Nucleotide-diphospho-sugar transferases"/>
    <property type="match status" value="1"/>
</dbReference>
<dbReference type="PANTHER" id="PTHR11183">
    <property type="entry name" value="GLYCOGENIN SUBFAMILY MEMBER"/>
    <property type="match status" value="1"/>
</dbReference>
<dbReference type="InterPro" id="IPR029044">
    <property type="entry name" value="Nucleotide-diphossugar_trans"/>
</dbReference>
<dbReference type="InterPro" id="IPR050587">
    <property type="entry name" value="GNT1/Glycosyltrans_8"/>
</dbReference>
<accession>A0A977TNM4</accession>
<dbReference type="Gene3D" id="3.90.550.10">
    <property type="entry name" value="Spore Coat Polysaccharide Biosynthesis Protein SpsA, Chain A"/>
    <property type="match status" value="1"/>
</dbReference>
<organism evidence="1 2">
    <name type="scientific">Psilogramma increta granulovirus</name>
    <dbReference type="NCBI Taxonomy" id="2953508"/>
    <lineage>
        <taxon>Viruses</taxon>
        <taxon>Viruses incertae sedis</taxon>
        <taxon>Naldaviricetes</taxon>
        <taxon>Lefavirales</taxon>
        <taxon>Baculoviridae</taxon>
        <taxon>Betabaculovirus</taxon>
        <taxon>Betabaculovirus psincretae</taxon>
    </lineage>
</organism>
<keyword evidence="2" id="KW-1185">Reference proteome</keyword>
<reference evidence="1" key="1">
    <citation type="journal article" date="2022" name="Virus Res.">
        <title>Genome analysis of Psilogramma increta granulovirus and its intrapopulation diversity.</title>
        <authorList>
            <person name="Zhang H."/>
            <person name="Li L."/>
            <person name="Chen B."/>
            <person name="Zuo Y."/>
            <person name="Wu W."/>
            <person name="Yuan M."/>
            <person name="Yang K."/>
        </authorList>
    </citation>
    <scope>NUCLEOTIDE SEQUENCE</scope>
    <source>
        <strain evidence="1">GZ</strain>
    </source>
</reference>